<keyword evidence="2 5" id="KW-0812">Transmembrane</keyword>
<evidence type="ECO:0000256" key="2">
    <source>
        <dbReference type="ARBA" id="ARBA00022692"/>
    </source>
</evidence>
<evidence type="ECO:0000256" key="4">
    <source>
        <dbReference type="ARBA" id="ARBA00023136"/>
    </source>
</evidence>
<reference evidence="7" key="1">
    <citation type="submission" date="2024-02" db="EMBL/GenBank/DDBJ databases">
        <title>Tomenella chthoni gen. nov. sp. nov., a member of the family Jonesiaceae isolated from bat guano.</title>
        <authorList>
            <person name="Miller S.L."/>
            <person name="King J."/>
            <person name="Sankaranarayanan K."/>
            <person name="Lawson P.A."/>
        </authorList>
    </citation>
    <scope>NUCLEOTIDE SEQUENCE</scope>
    <source>
        <strain evidence="7">BS-20</strain>
    </source>
</reference>
<sequence length="199" mass="21393">MVIAASAGAMLLLSAAIGKAKSRPDFVAYLRGLTSKEINSFHVWAVIIVEAVVALALALGVILQKEWLILSSATAFLALSSIFLIAQIIGAARGLGTCRCFGKIDTRLDQRMGMARAGVVAFLAVIVMVNAGQPSAPASGTRLTADITVGALVALTLLVSINVFNEWLHYERWEQGVREQYRDTKLDSRTDHEHSTPSK</sequence>
<dbReference type="AlphaFoldDB" id="A0AAU7E0P1"/>
<dbReference type="EMBL" id="CP146203">
    <property type="protein sequence ID" value="XBH22955.1"/>
    <property type="molecule type" value="Genomic_DNA"/>
</dbReference>
<dbReference type="GO" id="GO:0016020">
    <property type="term" value="C:membrane"/>
    <property type="evidence" value="ECO:0007669"/>
    <property type="project" value="UniProtKB-SubCell"/>
</dbReference>
<feature type="transmembrane region" description="Helical" evidence="5">
    <location>
        <begin position="75"/>
        <end position="93"/>
    </location>
</feature>
<organism evidence="7">
    <name type="scientific">Jonesiaceae bacterium BS-20</name>
    <dbReference type="NCBI Taxonomy" id="3120821"/>
    <lineage>
        <taxon>Bacteria</taxon>
        <taxon>Bacillati</taxon>
        <taxon>Actinomycetota</taxon>
        <taxon>Actinomycetes</taxon>
        <taxon>Micrococcales</taxon>
        <taxon>Jonesiaceae</taxon>
    </lineage>
</organism>
<keyword evidence="4 5" id="KW-0472">Membrane</keyword>
<dbReference type="Pfam" id="PF07291">
    <property type="entry name" value="MauE"/>
    <property type="match status" value="1"/>
</dbReference>
<evidence type="ECO:0000256" key="3">
    <source>
        <dbReference type="ARBA" id="ARBA00022989"/>
    </source>
</evidence>
<dbReference type="GO" id="GO:0030416">
    <property type="term" value="P:methylamine metabolic process"/>
    <property type="evidence" value="ECO:0007669"/>
    <property type="project" value="InterPro"/>
</dbReference>
<gene>
    <name evidence="7" type="ORF">V5R04_07015</name>
</gene>
<feature type="transmembrane region" description="Helical" evidence="5">
    <location>
        <begin position="42"/>
        <end position="63"/>
    </location>
</feature>
<evidence type="ECO:0000256" key="5">
    <source>
        <dbReference type="SAM" id="Phobius"/>
    </source>
</evidence>
<protein>
    <submittedName>
        <fullName evidence="7">MauE/DoxX family redox-associated membrane protein</fullName>
    </submittedName>
</protein>
<evidence type="ECO:0000259" key="6">
    <source>
        <dbReference type="Pfam" id="PF07291"/>
    </source>
</evidence>
<feature type="transmembrane region" description="Helical" evidence="5">
    <location>
        <begin position="143"/>
        <end position="164"/>
    </location>
</feature>
<name>A0AAU7E0P1_9MICO</name>
<proteinExistence type="predicted"/>
<feature type="transmembrane region" description="Helical" evidence="5">
    <location>
        <begin position="113"/>
        <end position="131"/>
    </location>
</feature>
<keyword evidence="3 5" id="KW-1133">Transmembrane helix</keyword>
<accession>A0AAU7E0P1</accession>
<evidence type="ECO:0000313" key="7">
    <source>
        <dbReference type="EMBL" id="XBH22955.1"/>
    </source>
</evidence>
<evidence type="ECO:0000256" key="1">
    <source>
        <dbReference type="ARBA" id="ARBA00004141"/>
    </source>
</evidence>
<comment type="subcellular location">
    <subcellularLocation>
        <location evidence="1">Membrane</location>
        <topology evidence="1">Multi-pass membrane protein</topology>
    </subcellularLocation>
</comment>
<dbReference type="InterPro" id="IPR009908">
    <property type="entry name" value="Methylamine_util_MauE"/>
</dbReference>
<feature type="domain" description="Methylamine utilisation protein MauE" evidence="6">
    <location>
        <begin position="4"/>
        <end position="128"/>
    </location>
</feature>